<sequence>MFFAVSNLILATFVHKFRFRYYLHSRELPLDSRSFFSCGNGGIAEISTFAPIKNWLTVSVTNKKEGIDPLFDSLSSRKPGVLYISVEGGQGFLGPLRSLMYLKALSPNHRVLTTMPINIELFEIH</sequence>
<dbReference type="EMBL" id="BMAO01017833">
    <property type="protein sequence ID" value="GFR18756.1"/>
    <property type="molecule type" value="Genomic_DNA"/>
</dbReference>
<evidence type="ECO:0000313" key="2">
    <source>
        <dbReference type="Proteomes" id="UP000887116"/>
    </source>
</evidence>
<reference evidence="1" key="1">
    <citation type="submission" date="2020-07" db="EMBL/GenBank/DDBJ databases">
        <title>Multicomponent nature underlies the extraordinary mechanical properties of spider dragline silk.</title>
        <authorList>
            <person name="Kono N."/>
            <person name="Nakamura H."/>
            <person name="Mori M."/>
            <person name="Yoshida Y."/>
            <person name="Ohtoshi R."/>
            <person name="Malay A.D."/>
            <person name="Moran D.A.P."/>
            <person name="Tomita M."/>
            <person name="Numata K."/>
            <person name="Arakawa K."/>
        </authorList>
    </citation>
    <scope>NUCLEOTIDE SEQUENCE</scope>
</reference>
<keyword evidence="2" id="KW-1185">Reference proteome</keyword>
<comment type="caution">
    <text evidence="1">The sequence shown here is derived from an EMBL/GenBank/DDBJ whole genome shotgun (WGS) entry which is preliminary data.</text>
</comment>
<accession>A0A8X6JTZ8</accession>
<dbReference type="Proteomes" id="UP000887116">
    <property type="component" value="Unassembled WGS sequence"/>
</dbReference>
<dbReference type="AlphaFoldDB" id="A0A8X6JTZ8"/>
<name>A0A8X6JTZ8_TRICU</name>
<protein>
    <submittedName>
        <fullName evidence="1">Uncharacterized protein</fullName>
    </submittedName>
</protein>
<organism evidence="1 2">
    <name type="scientific">Trichonephila clavata</name>
    <name type="common">Joro spider</name>
    <name type="synonym">Nephila clavata</name>
    <dbReference type="NCBI Taxonomy" id="2740835"/>
    <lineage>
        <taxon>Eukaryota</taxon>
        <taxon>Metazoa</taxon>
        <taxon>Ecdysozoa</taxon>
        <taxon>Arthropoda</taxon>
        <taxon>Chelicerata</taxon>
        <taxon>Arachnida</taxon>
        <taxon>Araneae</taxon>
        <taxon>Araneomorphae</taxon>
        <taxon>Entelegynae</taxon>
        <taxon>Araneoidea</taxon>
        <taxon>Nephilidae</taxon>
        <taxon>Trichonephila</taxon>
    </lineage>
</organism>
<proteinExistence type="predicted"/>
<evidence type="ECO:0000313" key="1">
    <source>
        <dbReference type="EMBL" id="GFR18756.1"/>
    </source>
</evidence>
<gene>
    <name evidence="1" type="ORF">TNCT_532271</name>
</gene>